<proteinExistence type="predicted"/>
<dbReference type="InterPro" id="IPR011008">
    <property type="entry name" value="Dimeric_a/b-barrel"/>
</dbReference>
<dbReference type="Gene3D" id="3.30.70.100">
    <property type="match status" value="1"/>
</dbReference>
<dbReference type="GO" id="GO:0016491">
    <property type="term" value="F:oxidoreductase activity"/>
    <property type="evidence" value="ECO:0007669"/>
    <property type="project" value="UniProtKB-KW"/>
</dbReference>
<dbReference type="Proteomes" id="UP000773462">
    <property type="component" value="Unassembled WGS sequence"/>
</dbReference>
<dbReference type="InterPro" id="IPR050404">
    <property type="entry name" value="Heme-degrading_MO"/>
</dbReference>
<dbReference type="EMBL" id="JAGGLV010000001">
    <property type="protein sequence ID" value="MBP2110086.1"/>
    <property type="molecule type" value="Genomic_DNA"/>
</dbReference>
<reference evidence="2 3" key="1">
    <citation type="submission" date="2021-03" db="EMBL/GenBank/DDBJ databases">
        <title>Genomic Encyclopedia of Type Strains, Phase IV (KMG-IV): sequencing the most valuable type-strain genomes for metagenomic binning, comparative biology and taxonomic classification.</title>
        <authorList>
            <person name="Goeker M."/>
        </authorList>
    </citation>
    <scope>NUCLEOTIDE SEQUENCE [LARGE SCALE GENOMIC DNA]</scope>
    <source>
        <strain evidence="2 3">DSM 101953</strain>
    </source>
</reference>
<dbReference type="SUPFAM" id="SSF54909">
    <property type="entry name" value="Dimeric alpha+beta barrel"/>
    <property type="match status" value="1"/>
</dbReference>
<dbReference type="PANTHER" id="PTHR34474">
    <property type="entry name" value="SIGNAL TRANSDUCTION PROTEIN TRAP"/>
    <property type="match status" value="1"/>
</dbReference>
<dbReference type="PANTHER" id="PTHR34474:SF4">
    <property type="entry name" value="HEME OXYGENASE (STAPHYLOBILIN-PRODUCING) 1"/>
    <property type="match status" value="1"/>
</dbReference>
<evidence type="ECO:0000259" key="1">
    <source>
        <dbReference type="PROSITE" id="PS51725"/>
    </source>
</evidence>
<evidence type="ECO:0000313" key="3">
    <source>
        <dbReference type="Proteomes" id="UP000773462"/>
    </source>
</evidence>
<name>A0ABS4NJ69_9BACL</name>
<dbReference type="RefSeq" id="WP_209868553.1">
    <property type="nucleotide sequence ID" value="NZ_JAGGLV010000001.1"/>
</dbReference>
<gene>
    <name evidence="2" type="ORF">J2Z70_000225</name>
</gene>
<protein>
    <submittedName>
        <fullName evidence="2">Heme oxygenase (Staphylobilin-producing)</fullName>
        <ecNumber evidence="2">1.14.99.48</ecNumber>
    </submittedName>
</protein>
<dbReference type="PROSITE" id="PS51725">
    <property type="entry name" value="ABM"/>
    <property type="match status" value="1"/>
</dbReference>
<comment type="caution">
    <text evidence="2">The sequence shown here is derived from an EMBL/GenBank/DDBJ whole genome shotgun (WGS) entry which is preliminary data.</text>
</comment>
<feature type="domain" description="ABM" evidence="1">
    <location>
        <begin position="2"/>
        <end position="95"/>
    </location>
</feature>
<dbReference type="InterPro" id="IPR007138">
    <property type="entry name" value="ABM_dom"/>
</dbReference>
<accession>A0ABS4NJ69</accession>
<keyword evidence="3" id="KW-1185">Reference proteome</keyword>
<dbReference type="Pfam" id="PF03992">
    <property type="entry name" value="ABM"/>
    <property type="match status" value="1"/>
</dbReference>
<keyword evidence="2" id="KW-0560">Oxidoreductase</keyword>
<organism evidence="2 3">
    <name type="scientific">Paenibacillus silagei</name>
    <dbReference type="NCBI Taxonomy" id="1670801"/>
    <lineage>
        <taxon>Bacteria</taxon>
        <taxon>Bacillati</taxon>
        <taxon>Bacillota</taxon>
        <taxon>Bacilli</taxon>
        <taxon>Bacillales</taxon>
        <taxon>Paenibacillaceae</taxon>
        <taxon>Paenibacillus</taxon>
    </lineage>
</organism>
<dbReference type="EC" id="1.14.99.48" evidence="2"/>
<sequence>MLVVTNTIKIKEGHGEALASRFSADNGVQSIPGFIRMEVWRGAPKEGVEELKISTVWENEEALNGWTSSPAFRDSHRGAGRNEAIVGSSLDKYELLHSRTPDVQADQ</sequence>
<evidence type="ECO:0000313" key="2">
    <source>
        <dbReference type="EMBL" id="MBP2110086.1"/>
    </source>
</evidence>